<keyword evidence="3" id="KW-1185">Reference proteome</keyword>
<gene>
    <name evidence="2" type="ORF">CDAR_371551</name>
</gene>
<feature type="transmembrane region" description="Helical" evidence="1">
    <location>
        <begin position="79"/>
        <end position="98"/>
    </location>
</feature>
<organism evidence="2 3">
    <name type="scientific">Caerostris darwini</name>
    <dbReference type="NCBI Taxonomy" id="1538125"/>
    <lineage>
        <taxon>Eukaryota</taxon>
        <taxon>Metazoa</taxon>
        <taxon>Ecdysozoa</taxon>
        <taxon>Arthropoda</taxon>
        <taxon>Chelicerata</taxon>
        <taxon>Arachnida</taxon>
        <taxon>Araneae</taxon>
        <taxon>Araneomorphae</taxon>
        <taxon>Entelegynae</taxon>
        <taxon>Araneoidea</taxon>
        <taxon>Araneidae</taxon>
        <taxon>Caerostris</taxon>
    </lineage>
</organism>
<accession>A0AAV4XBY2</accession>
<evidence type="ECO:0000256" key="1">
    <source>
        <dbReference type="SAM" id="Phobius"/>
    </source>
</evidence>
<reference evidence="2 3" key="1">
    <citation type="submission" date="2021-06" db="EMBL/GenBank/DDBJ databases">
        <title>Caerostris darwini draft genome.</title>
        <authorList>
            <person name="Kono N."/>
            <person name="Arakawa K."/>
        </authorList>
    </citation>
    <scope>NUCLEOTIDE SEQUENCE [LARGE SCALE GENOMIC DNA]</scope>
</reference>
<proteinExistence type="predicted"/>
<evidence type="ECO:0000313" key="2">
    <source>
        <dbReference type="EMBL" id="GIY91294.1"/>
    </source>
</evidence>
<evidence type="ECO:0000313" key="3">
    <source>
        <dbReference type="Proteomes" id="UP001054837"/>
    </source>
</evidence>
<keyword evidence="1" id="KW-1133">Transmembrane helix</keyword>
<protein>
    <submittedName>
        <fullName evidence="2">Uncharacterized protein</fullName>
    </submittedName>
</protein>
<dbReference type="EMBL" id="BPLQ01015732">
    <property type="protein sequence ID" value="GIY91294.1"/>
    <property type="molecule type" value="Genomic_DNA"/>
</dbReference>
<comment type="caution">
    <text evidence="2">The sequence shown here is derived from an EMBL/GenBank/DDBJ whole genome shotgun (WGS) entry which is preliminary data.</text>
</comment>
<dbReference type="Proteomes" id="UP001054837">
    <property type="component" value="Unassembled WGS sequence"/>
</dbReference>
<keyword evidence="1" id="KW-0472">Membrane</keyword>
<name>A0AAV4XBY2_9ARAC</name>
<keyword evidence="1" id="KW-0812">Transmembrane</keyword>
<dbReference type="AlphaFoldDB" id="A0AAV4XBY2"/>
<sequence length="115" mass="13028">MSDRHSKAIRAYSYSEESREICSVPTLELVCLTSEAWEFFHERLVRQSLVEILFPSPDSNRLVAKIEVIWRGLLAMTKYTTTLMGFSTWLMGLLSVIVGKSGVKKLPLSISHVPL</sequence>